<feature type="compositionally biased region" description="Low complexity" evidence="1">
    <location>
        <begin position="488"/>
        <end position="510"/>
    </location>
</feature>
<protein>
    <recommendedName>
        <fullName evidence="2">C2 NT-type domain-containing protein</fullName>
    </recommendedName>
</protein>
<feature type="region of interest" description="Disordered" evidence="1">
    <location>
        <begin position="609"/>
        <end position="628"/>
    </location>
</feature>
<feature type="compositionally biased region" description="Polar residues" evidence="1">
    <location>
        <begin position="688"/>
        <end position="699"/>
    </location>
</feature>
<feature type="region of interest" description="Disordered" evidence="1">
    <location>
        <begin position="728"/>
        <end position="756"/>
    </location>
</feature>
<dbReference type="RefSeq" id="XP_019051319.1">
    <property type="nucleotide sequence ID" value="XM_019188441.1"/>
</dbReference>
<feature type="compositionally biased region" description="Basic residues" evidence="1">
    <location>
        <begin position="862"/>
        <end position="874"/>
    </location>
</feature>
<feature type="region of interest" description="Disordered" evidence="1">
    <location>
        <begin position="436"/>
        <end position="472"/>
    </location>
</feature>
<dbReference type="InterPro" id="IPR039931">
    <property type="entry name" value="EEIG1/2-like"/>
</dbReference>
<feature type="compositionally biased region" description="Basic and acidic residues" evidence="1">
    <location>
        <begin position="511"/>
        <end position="520"/>
    </location>
</feature>
<feature type="compositionally biased region" description="Pro residues" evidence="1">
    <location>
        <begin position="166"/>
        <end position="186"/>
    </location>
</feature>
<dbReference type="OrthoDB" id="3365224at2759"/>
<dbReference type="AlphaFoldDB" id="A0A1B9GGR2"/>
<dbReference type="PANTHER" id="PTHR21456">
    <property type="entry name" value="FAMILY WITH SEQUENCE SIMILARITY 102"/>
    <property type="match status" value="1"/>
</dbReference>
<feature type="compositionally biased region" description="Low complexity" evidence="1">
    <location>
        <begin position="347"/>
        <end position="363"/>
    </location>
</feature>
<reference evidence="4" key="2">
    <citation type="submission" date="2013-07" db="EMBL/GenBank/DDBJ databases">
        <authorList>
            <consortium name="The Broad Institute Genome Sequencing Platform"/>
            <person name="Cuomo C."/>
            <person name="Litvintseva A."/>
            <person name="Chen Y."/>
            <person name="Heitman J."/>
            <person name="Sun S."/>
            <person name="Springer D."/>
            <person name="Dromer F."/>
            <person name="Young S.K."/>
            <person name="Zeng Q."/>
            <person name="Gargeya S."/>
            <person name="Fitzgerald M."/>
            <person name="Abouelleil A."/>
            <person name="Alvarado L."/>
            <person name="Berlin A.M."/>
            <person name="Chapman S.B."/>
            <person name="Dewar J."/>
            <person name="Goldberg J."/>
            <person name="Griggs A."/>
            <person name="Gujja S."/>
            <person name="Hansen M."/>
            <person name="Howarth C."/>
            <person name="Imamovic A."/>
            <person name="Larimer J."/>
            <person name="McCowan C."/>
            <person name="Murphy C."/>
            <person name="Pearson M."/>
            <person name="Priest M."/>
            <person name="Roberts A."/>
            <person name="Saif S."/>
            <person name="Shea T."/>
            <person name="Sykes S."/>
            <person name="Wortman J."/>
            <person name="Nusbaum C."/>
            <person name="Birren B."/>
        </authorList>
    </citation>
    <scope>NUCLEOTIDE SEQUENCE</scope>
    <source>
        <strain evidence="4">CBS 10118</strain>
    </source>
</reference>
<feature type="region of interest" description="Disordered" evidence="1">
    <location>
        <begin position="668"/>
        <end position="713"/>
    </location>
</feature>
<feature type="compositionally biased region" description="Basic and acidic residues" evidence="1">
    <location>
        <begin position="197"/>
        <end position="207"/>
    </location>
</feature>
<evidence type="ECO:0000313" key="4">
    <source>
        <dbReference type="EMBL" id="WVW81079.1"/>
    </source>
</evidence>
<reference evidence="4" key="4">
    <citation type="submission" date="2024-02" db="EMBL/GenBank/DDBJ databases">
        <title>Comparative genomics of Cryptococcus and Kwoniella reveals pathogenesis evolution and contrasting modes of karyotype evolution via chromosome fusion or intercentromeric recombination.</title>
        <authorList>
            <person name="Coelho M.A."/>
            <person name="David-Palma M."/>
            <person name="Shea T."/>
            <person name="Bowers K."/>
            <person name="McGinley-Smith S."/>
            <person name="Mohammad A.W."/>
            <person name="Gnirke A."/>
            <person name="Yurkov A.M."/>
            <person name="Nowrousian M."/>
            <person name="Sun S."/>
            <person name="Cuomo C.A."/>
            <person name="Heitman J."/>
        </authorList>
    </citation>
    <scope>NUCLEOTIDE SEQUENCE</scope>
    <source>
        <strain evidence="4">CBS 10118</strain>
    </source>
</reference>
<dbReference type="KEGG" id="kbi:30206167"/>
<gene>
    <name evidence="3" type="ORF">I302_01768</name>
    <name evidence="4" type="ORF">I302_103070</name>
</gene>
<dbReference type="Proteomes" id="UP000092730">
    <property type="component" value="Chromosome 1"/>
</dbReference>
<evidence type="ECO:0000313" key="5">
    <source>
        <dbReference type="Proteomes" id="UP000092730"/>
    </source>
</evidence>
<dbReference type="EMBL" id="CP144541">
    <property type="protein sequence ID" value="WVW81079.1"/>
    <property type="molecule type" value="Genomic_DNA"/>
</dbReference>
<sequence length="899" mass="97219">MATSSLLRPSLGIQDPPSSSSTAPSRSSSFFHPTPRSATPVGFPTSLTSSSQNLPQQQQQQSTHHHHPGLSSKLKHMFDNQKYALFETTVVIHELGNVPQLSGEFDVKWKFRGKRPRPKEMLESTKKGHPPLLKPSLPNLKLQSQNMQASSSTASVGTTSTASSGPYPPTPRSLLPPPTSTAPPRPLKSLSMPPSRDSSDRPEKRGSEPTPLKQVIAPDTPSPELQSGDIPTESPQQITDEPEVFEEDDESRSRSTSQSSEQSRSSSGKTGLPPLINIHRPSITSSSRPSHASSGMSTPTDRLAVPFPVPVPVRGGTTPSYSTLIDPMADVHAESSRRGMNRTISMATTATSSSTSTSTNTANGPSRPFPSRVRSLSGPGWKKDHGQSHSHGQHHNGTQSDWLSEMRKGTTPSKPLKSHSAKWDYELHHTFRVPLSKSSTASATTPTSTTPTNATFPYKQKSSSGPVLGEGPLSESGLRLVIEQLPFSSSSGSKAHPSHSTNDDSSSISHTGREVVSEVMRKESREKTVFGIVDIDLAAFAGKGMMTRRFLLKGSRTNATIKLSVNMRWIGGEEKWAAPPMQEGHHVSGVHDFMPDTEGAMRSDLALVKTPSNSSSGSSMGLELQRSRTTYSTVSSNYQTRNGSLAELGRSITNHSYQYYENHLAPSISRRSTKLTDSPQKDLKHLSSIPQPGSGRQSPIPSPTPGYVAKPLEPSPVIMNISKAHGGHKHHTHHLRRHGHGNGKGHHHGHGGGYGSHGISDLPPEVIIEAIFNPHPASVHGPFTYIPQTKGISEYDLENEKQVLEKVIKRAQTPPTNSNSNSGSRGSRTGSGHTNEFGTGGNTPENVIDLSHEHDSHETMTSKHKLPWRGMRVRAKAEREQKEKEKSMKGRGKTSSGGS</sequence>
<evidence type="ECO:0000313" key="3">
    <source>
        <dbReference type="EMBL" id="OCF30249.1"/>
    </source>
</evidence>
<feature type="region of interest" description="Disordered" evidence="1">
    <location>
        <begin position="115"/>
        <end position="311"/>
    </location>
</feature>
<feature type="region of interest" description="Disordered" evidence="1">
    <location>
        <begin position="347"/>
        <end position="420"/>
    </location>
</feature>
<organism evidence="3">
    <name type="scientific">Kwoniella bestiolae CBS 10118</name>
    <dbReference type="NCBI Taxonomy" id="1296100"/>
    <lineage>
        <taxon>Eukaryota</taxon>
        <taxon>Fungi</taxon>
        <taxon>Dikarya</taxon>
        <taxon>Basidiomycota</taxon>
        <taxon>Agaricomycotina</taxon>
        <taxon>Tremellomycetes</taxon>
        <taxon>Tremellales</taxon>
        <taxon>Cryptococcaceae</taxon>
        <taxon>Kwoniella</taxon>
    </lineage>
</organism>
<feature type="region of interest" description="Disordered" evidence="1">
    <location>
        <begin position="809"/>
        <end position="899"/>
    </location>
</feature>
<feature type="region of interest" description="Disordered" evidence="1">
    <location>
        <begin position="1"/>
        <end position="72"/>
    </location>
</feature>
<dbReference type="STRING" id="1296100.A0A1B9GGR2"/>
<feature type="compositionally biased region" description="Acidic residues" evidence="1">
    <location>
        <begin position="240"/>
        <end position="250"/>
    </location>
</feature>
<feature type="compositionally biased region" description="Low complexity" evidence="1">
    <location>
        <begin position="438"/>
        <end position="455"/>
    </location>
</feature>
<accession>A0A1B9GGR2</accession>
<feature type="compositionally biased region" description="Low complexity" evidence="1">
    <location>
        <begin position="130"/>
        <end position="142"/>
    </location>
</feature>
<feature type="compositionally biased region" description="Basic and acidic residues" evidence="1">
    <location>
        <begin position="850"/>
        <end position="861"/>
    </location>
</feature>
<reference evidence="3" key="3">
    <citation type="submission" date="2014-01" db="EMBL/GenBank/DDBJ databases">
        <title>Evolution of pathogenesis and genome organization in the Tremellales.</title>
        <authorList>
            <person name="Cuomo C."/>
            <person name="Litvintseva A."/>
            <person name="Heitman J."/>
            <person name="Chen Y."/>
            <person name="Sun S."/>
            <person name="Springer D."/>
            <person name="Dromer F."/>
            <person name="Young S."/>
            <person name="Zeng Q."/>
            <person name="Chapman S."/>
            <person name="Gujja S."/>
            <person name="Saif S."/>
            <person name="Birren B."/>
        </authorList>
    </citation>
    <scope>NUCLEOTIDE SEQUENCE</scope>
    <source>
        <strain evidence="3">CBS 10118</strain>
    </source>
</reference>
<evidence type="ECO:0000259" key="2">
    <source>
        <dbReference type="Pfam" id="PF10358"/>
    </source>
</evidence>
<feature type="region of interest" description="Disordered" evidence="1">
    <location>
        <begin position="488"/>
        <end position="520"/>
    </location>
</feature>
<feature type="compositionally biased region" description="Low complexity" evidence="1">
    <location>
        <begin position="254"/>
        <end position="267"/>
    </location>
</feature>
<dbReference type="VEuPathDB" id="FungiDB:I302_01768"/>
<feature type="compositionally biased region" description="Low complexity" evidence="1">
    <location>
        <begin position="149"/>
        <end position="165"/>
    </location>
</feature>
<dbReference type="EMBL" id="KI894018">
    <property type="protein sequence ID" value="OCF30249.1"/>
    <property type="molecule type" value="Genomic_DNA"/>
</dbReference>
<proteinExistence type="predicted"/>
<keyword evidence="5" id="KW-1185">Reference proteome</keyword>
<feature type="compositionally biased region" description="Basic and acidic residues" evidence="1">
    <location>
        <begin position="875"/>
        <end position="888"/>
    </location>
</feature>
<name>A0A1B9GGR2_9TREE</name>
<feature type="domain" description="C2 NT-type" evidence="2">
    <location>
        <begin position="519"/>
        <end position="573"/>
    </location>
</feature>
<dbReference type="PANTHER" id="PTHR21456:SF1">
    <property type="entry name" value="C2 NT-TYPE DOMAIN-CONTAINING PROTEIN"/>
    <property type="match status" value="1"/>
</dbReference>
<dbReference type="InterPro" id="IPR019448">
    <property type="entry name" value="NT-C2"/>
</dbReference>
<dbReference type="GeneID" id="30206167"/>
<dbReference type="Pfam" id="PF10358">
    <property type="entry name" value="NT-C2"/>
    <property type="match status" value="1"/>
</dbReference>
<feature type="compositionally biased region" description="Polar residues" evidence="1">
    <location>
        <begin position="282"/>
        <end position="300"/>
    </location>
</feature>
<feature type="compositionally biased region" description="Low complexity" evidence="1">
    <location>
        <begin position="813"/>
        <end position="835"/>
    </location>
</feature>
<feature type="compositionally biased region" description="Basic residues" evidence="1">
    <location>
        <begin position="728"/>
        <end position="750"/>
    </location>
</feature>
<reference evidence="3" key="1">
    <citation type="submission" date="2013-07" db="EMBL/GenBank/DDBJ databases">
        <title>The Genome Sequence of Cryptococcus bestiolae CBS10118.</title>
        <authorList>
            <consortium name="The Broad Institute Genome Sequencing Platform"/>
            <person name="Cuomo C."/>
            <person name="Litvintseva A."/>
            <person name="Chen Y."/>
            <person name="Heitman J."/>
            <person name="Sun S."/>
            <person name="Springer D."/>
            <person name="Dromer F."/>
            <person name="Young S.K."/>
            <person name="Zeng Q."/>
            <person name="Gargeya S."/>
            <person name="Fitzgerald M."/>
            <person name="Abouelleil A."/>
            <person name="Alvarado L."/>
            <person name="Berlin A.M."/>
            <person name="Chapman S.B."/>
            <person name="Dewar J."/>
            <person name="Goldberg J."/>
            <person name="Griggs A."/>
            <person name="Gujja S."/>
            <person name="Hansen M."/>
            <person name="Howarth C."/>
            <person name="Imamovic A."/>
            <person name="Larimer J."/>
            <person name="McCowan C."/>
            <person name="Murphy C."/>
            <person name="Pearson M."/>
            <person name="Priest M."/>
            <person name="Roberts A."/>
            <person name="Saif S."/>
            <person name="Shea T."/>
            <person name="Sykes S."/>
            <person name="Wortman J."/>
            <person name="Nusbaum C."/>
            <person name="Birren B."/>
        </authorList>
    </citation>
    <scope>NUCLEOTIDE SEQUENCE [LARGE SCALE GENOMIC DNA]</scope>
    <source>
        <strain evidence="3">CBS 10118</strain>
    </source>
</reference>
<feature type="compositionally biased region" description="Low complexity" evidence="1">
    <location>
        <begin position="44"/>
        <end position="62"/>
    </location>
</feature>
<evidence type="ECO:0000256" key="1">
    <source>
        <dbReference type="SAM" id="MobiDB-lite"/>
    </source>
</evidence>
<feature type="compositionally biased region" description="Low complexity" evidence="1">
    <location>
        <begin position="16"/>
        <end position="29"/>
    </location>
</feature>